<dbReference type="HOGENOM" id="CLU_052367_2_2_1"/>
<feature type="domain" description="RRM" evidence="4">
    <location>
        <begin position="69"/>
        <end position="148"/>
    </location>
</feature>
<dbReference type="GO" id="GO:0003729">
    <property type="term" value="F:mRNA binding"/>
    <property type="evidence" value="ECO:0007669"/>
    <property type="project" value="TreeGrafter"/>
</dbReference>
<feature type="compositionally biased region" description="Basic and acidic residues" evidence="3">
    <location>
        <begin position="1"/>
        <end position="12"/>
    </location>
</feature>
<keyword evidence="6" id="KW-1185">Reference proteome</keyword>
<dbReference type="SMART" id="SM00360">
    <property type="entry name" value="RRM"/>
    <property type="match status" value="1"/>
</dbReference>
<dbReference type="Pfam" id="PF00076">
    <property type="entry name" value="RRM_1"/>
    <property type="match status" value="1"/>
</dbReference>
<dbReference type="PANTHER" id="PTHR19965:SF35">
    <property type="entry name" value="RNA ANNEALING PROTEIN YRA1"/>
    <property type="match status" value="1"/>
</dbReference>
<dbReference type="OrthoDB" id="346839at2759"/>
<evidence type="ECO:0000313" key="6">
    <source>
        <dbReference type="Proteomes" id="UP000053392"/>
    </source>
</evidence>
<evidence type="ECO:0000256" key="3">
    <source>
        <dbReference type="SAM" id="MobiDB-lite"/>
    </source>
</evidence>
<sequence>MTSKMDIDRPLDEIIATKAKPRRPRQGGAGARRGGTASGATGATGARARYATTVPKTVAAPQPFSAEVFKIIISNLPSDVTDAAVRDLMQSTVGPVKSVQMSYTATGKSTGTATVVFRNKGDARKAHASYHNRMIDNQRPMKVELAIDPNQARSSLVSRVAPAPAQPQKKRAPASKPRNPRPAKKTAEQLDAEMAEYKQSSTA</sequence>
<protein>
    <submittedName>
        <fullName evidence="5">THO complex subunit 4</fullName>
    </submittedName>
</protein>
<evidence type="ECO:0000259" key="4">
    <source>
        <dbReference type="PROSITE" id="PS50102"/>
    </source>
</evidence>
<proteinExistence type="predicted"/>
<feature type="compositionally biased region" description="Gly residues" evidence="3">
    <location>
        <begin position="27"/>
        <end position="37"/>
    </location>
</feature>
<evidence type="ECO:0000256" key="2">
    <source>
        <dbReference type="PROSITE-ProRule" id="PRU00176"/>
    </source>
</evidence>
<dbReference type="InterPro" id="IPR000504">
    <property type="entry name" value="RRM_dom"/>
</dbReference>
<dbReference type="InterPro" id="IPR035979">
    <property type="entry name" value="RBD_domain_sf"/>
</dbReference>
<feature type="compositionally biased region" description="Basic residues" evidence="3">
    <location>
        <begin position="168"/>
        <end position="184"/>
    </location>
</feature>
<dbReference type="InterPro" id="IPR051229">
    <property type="entry name" value="ALYREF_mRNA_export"/>
</dbReference>
<dbReference type="PROSITE" id="PS50102">
    <property type="entry name" value="RRM"/>
    <property type="match status" value="1"/>
</dbReference>
<dbReference type="AlphaFoldDB" id="A0A0D0VB27"/>
<dbReference type="SUPFAM" id="SSF54928">
    <property type="entry name" value="RNA-binding domain, RBD"/>
    <property type="match status" value="1"/>
</dbReference>
<reference evidence="5 6" key="1">
    <citation type="submission" date="2015-01" db="EMBL/GenBank/DDBJ databases">
        <title>The Genome Sequence of Cryptococcus gattii Ram5.</title>
        <authorList>
            <consortium name="The Broad Institute Genomics Platform"/>
            <person name="Cuomo C."/>
            <person name="Litvintseva A."/>
            <person name="Chen Y."/>
            <person name="Heitman J."/>
            <person name="Sun S."/>
            <person name="Springer D."/>
            <person name="Dromer F."/>
            <person name="Young S."/>
            <person name="Zeng Q."/>
            <person name="Gargeya S."/>
            <person name="Abouelleil A."/>
            <person name="Alvarado L."/>
            <person name="Chapman S.B."/>
            <person name="Gainer-Dewar J."/>
            <person name="Goldberg J."/>
            <person name="Griggs A."/>
            <person name="Gujja S."/>
            <person name="Hansen M."/>
            <person name="Howarth C."/>
            <person name="Imamovic A."/>
            <person name="Larimer J."/>
            <person name="Murphy C."/>
            <person name="Naylor J."/>
            <person name="Pearson M."/>
            <person name="Priest M."/>
            <person name="Roberts A."/>
            <person name="Saif S."/>
            <person name="Shea T."/>
            <person name="Sykes S."/>
            <person name="Wortman J."/>
            <person name="Nusbaum C."/>
            <person name="Birren B."/>
        </authorList>
    </citation>
    <scope>NUCLEOTIDE SEQUENCE [LARGE SCALE GENOMIC DNA]</scope>
    <source>
        <strain evidence="5 6">Ram5</strain>
    </source>
</reference>
<dbReference type="Gene3D" id="3.30.70.330">
    <property type="match status" value="1"/>
</dbReference>
<dbReference type="InterPro" id="IPR012677">
    <property type="entry name" value="Nucleotide-bd_a/b_plait_sf"/>
</dbReference>
<dbReference type="PANTHER" id="PTHR19965">
    <property type="entry name" value="RNA AND EXPORT FACTOR BINDING PROTEIN"/>
    <property type="match status" value="1"/>
</dbReference>
<evidence type="ECO:0000256" key="1">
    <source>
        <dbReference type="ARBA" id="ARBA00022884"/>
    </source>
</evidence>
<dbReference type="GO" id="GO:0005634">
    <property type="term" value="C:nucleus"/>
    <property type="evidence" value="ECO:0007669"/>
    <property type="project" value="TreeGrafter"/>
</dbReference>
<feature type="region of interest" description="Disordered" evidence="3">
    <location>
        <begin position="1"/>
        <end position="44"/>
    </location>
</feature>
<feature type="region of interest" description="Disordered" evidence="3">
    <location>
        <begin position="153"/>
        <end position="203"/>
    </location>
</feature>
<organism evidence="5 6">
    <name type="scientific">Cryptococcus deuterogattii Ram5</name>
    <dbReference type="NCBI Taxonomy" id="1296110"/>
    <lineage>
        <taxon>Eukaryota</taxon>
        <taxon>Fungi</taxon>
        <taxon>Dikarya</taxon>
        <taxon>Basidiomycota</taxon>
        <taxon>Agaricomycotina</taxon>
        <taxon>Tremellomycetes</taxon>
        <taxon>Tremellales</taxon>
        <taxon>Cryptococcaceae</taxon>
        <taxon>Cryptococcus</taxon>
        <taxon>Cryptococcus gattii species complex</taxon>
    </lineage>
</organism>
<dbReference type="EMBL" id="KN847899">
    <property type="protein sequence ID" value="KIR42005.1"/>
    <property type="molecule type" value="Genomic_DNA"/>
</dbReference>
<evidence type="ECO:0000313" key="5">
    <source>
        <dbReference type="EMBL" id="KIR42005.1"/>
    </source>
</evidence>
<dbReference type="Proteomes" id="UP000053392">
    <property type="component" value="Unassembled WGS sequence"/>
</dbReference>
<accession>A0A0D0VB27</accession>
<gene>
    <name evidence="5" type="ORF">I313_02167</name>
</gene>
<name>A0A0D0VB27_9TREE</name>
<keyword evidence="1 2" id="KW-0694">RNA-binding</keyword>